<dbReference type="SUPFAM" id="SSF50969">
    <property type="entry name" value="YVTN repeat-like/Quinoprotein amine dehydrogenase"/>
    <property type="match status" value="1"/>
</dbReference>
<comment type="caution">
    <text evidence="2">The sequence shown here is derived from an EMBL/GenBank/DDBJ whole genome shotgun (WGS) entry which is preliminary data.</text>
</comment>
<keyword evidence="1" id="KW-0732">Signal</keyword>
<dbReference type="EMBL" id="RAPN01000001">
    <property type="protein sequence ID" value="RKD92279.1"/>
    <property type="molecule type" value="Genomic_DNA"/>
</dbReference>
<dbReference type="InterPro" id="IPR011044">
    <property type="entry name" value="Quino_amine_DH_bsu"/>
</dbReference>
<feature type="signal peptide" evidence="1">
    <location>
        <begin position="1"/>
        <end position="22"/>
    </location>
</feature>
<dbReference type="PANTHER" id="PTHR31270">
    <property type="entry name" value="GLUTAMINYL-PEPTIDE CYCLOTRANSFERASE"/>
    <property type="match status" value="1"/>
</dbReference>
<reference evidence="2 3" key="1">
    <citation type="submission" date="2018-09" db="EMBL/GenBank/DDBJ databases">
        <title>Genomic Encyclopedia of Archaeal and Bacterial Type Strains, Phase II (KMG-II): from individual species to whole genera.</title>
        <authorList>
            <person name="Goeker M."/>
        </authorList>
    </citation>
    <scope>NUCLEOTIDE SEQUENCE [LARGE SCALE GENOMIC DNA]</scope>
    <source>
        <strain evidence="2 3">DSM 27148</strain>
    </source>
</reference>
<sequence length="357" mass="40391">MKFKVFVLVSVCLLVITGISCSNTSQKSRTPVSKIDILPKRQKLALGDTVHVEIKVNPKNGELAKAELYLDDNLLTTSENAEFNYPALVLNSLGKHQLKVIATKKDGVEGISYQSLEVVSNLTPELYTYEIVNTYPHNTDHFTQGLEVHENKFYESTGQNGKSGIYLFDLKSGDVLKTFNMEEKYFGEGITIVNDKIYQLTYKAQKGFVYDLNSFARVDSFTYATAEGWGLTHDGVFLIKTDGSEFLDFMNPDTYEVLRRQAVYDNNGPVRNLNELEYYEGYVYANIWQTNFAVKIDPQTGRIVAKIDFSGLMSVMYNPEKPIDVLNGIAFNKANGKMYVTGKLWPSLFEVKLLKQE</sequence>
<dbReference type="OrthoDB" id="9783700at2"/>
<organism evidence="2 3">
    <name type="scientific">Mangrovibacterium diazotrophicum</name>
    <dbReference type="NCBI Taxonomy" id="1261403"/>
    <lineage>
        <taxon>Bacteria</taxon>
        <taxon>Pseudomonadati</taxon>
        <taxon>Bacteroidota</taxon>
        <taxon>Bacteroidia</taxon>
        <taxon>Marinilabiliales</taxon>
        <taxon>Prolixibacteraceae</taxon>
        <taxon>Mangrovibacterium</taxon>
    </lineage>
</organism>
<evidence type="ECO:0000256" key="1">
    <source>
        <dbReference type="SAM" id="SignalP"/>
    </source>
</evidence>
<gene>
    <name evidence="2" type="ORF">BC643_2650</name>
</gene>
<dbReference type="Gene3D" id="2.130.10.10">
    <property type="entry name" value="YVTN repeat-like/Quinoprotein amine dehydrogenase"/>
    <property type="match status" value="1"/>
</dbReference>
<dbReference type="PROSITE" id="PS51257">
    <property type="entry name" value="PROKAR_LIPOPROTEIN"/>
    <property type="match status" value="1"/>
</dbReference>
<feature type="chain" id="PRO_5019273502" evidence="1">
    <location>
        <begin position="23"/>
        <end position="357"/>
    </location>
</feature>
<proteinExistence type="predicted"/>
<dbReference type="RefSeq" id="WP_120273504.1">
    <property type="nucleotide sequence ID" value="NZ_RAPN01000001.1"/>
</dbReference>
<dbReference type="Pfam" id="PF05096">
    <property type="entry name" value="Glu_cyclase_2"/>
    <property type="match status" value="1"/>
</dbReference>
<dbReference type="Proteomes" id="UP000283387">
    <property type="component" value="Unassembled WGS sequence"/>
</dbReference>
<dbReference type="PANTHER" id="PTHR31270:SF1">
    <property type="entry name" value="GLUTAMINYL-PEPTIDE CYCLOTRANSFERASE"/>
    <property type="match status" value="1"/>
</dbReference>
<dbReference type="InterPro" id="IPR007788">
    <property type="entry name" value="QCT"/>
</dbReference>
<evidence type="ECO:0000313" key="3">
    <source>
        <dbReference type="Proteomes" id="UP000283387"/>
    </source>
</evidence>
<name>A0A419WA10_9BACT</name>
<dbReference type="GO" id="GO:0016603">
    <property type="term" value="F:glutaminyl-peptide cyclotransferase activity"/>
    <property type="evidence" value="ECO:0007669"/>
    <property type="project" value="InterPro"/>
</dbReference>
<keyword evidence="2" id="KW-0808">Transferase</keyword>
<accession>A0A419WA10</accession>
<dbReference type="Gene3D" id="2.60.40.10">
    <property type="entry name" value="Immunoglobulins"/>
    <property type="match status" value="1"/>
</dbReference>
<evidence type="ECO:0000313" key="2">
    <source>
        <dbReference type="EMBL" id="RKD92279.1"/>
    </source>
</evidence>
<protein>
    <submittedName>
        <fullName evidence="2">Glutamine cyclotransferase</fullName>
    </submittedName>
</protein>
<dbReference type="InterPro" id="IPR013783">
    <property type="entry name" value="Ig-like_fold"/>
</dbReference>
<keyword evidence="3" id="KW-1185">Reference proteome</keyword>
<dbReference type="InterPro" id="IPR015943">
    <property type="entry name" value="WD40/YVTN_repeat-like_dom_sf"/>
</dbReference>
<dbReference type="AlphaFoldDB" id="A0A419WA10"/>